<evidence type="ECO:0000313" key="2">
    <source>
        <dbReference type="EMBL" id="KAJ8538003.1"/>
    </source>
</evidence>
<dbReference type="InterPro" id="IPR007757">
    <property type="entry name" value="MT-A70-like"/>
</dbReference>
<accession>A0A9Q1LMC1</accession>
<dbReference type="Proteomes" id="UP001152561">
    <property type="component" value="Unassembled WGS sequence"/>
</dbReference>
<dbReference type="GO" id="GO:0008168">
    <property type="term" value="F:methyltransferase activity"/>
    <property type="evidence" value="ECO:0007669"/>
    <property type="project" value="TreeGrafter"/>
</dbReference>
<organism evidence="2 3">
    <name type="scientific">Anisodus acutangulus</name>
    <dbReference type="NCBI Taxonomy" id="402998"/>
    <lineage>
        <taxon>Eukaryota</taxon>
        <taxon>Viridiplantae</taxon>
        <taxon>Streptophyta</taxon>
        <taxon>Embryophyta</taxon>
        <taxon>Tracheophyta</taxon>
        <taxon>Spermatophyta</taxon>
        <taxon>Magnoliopsida</taxon>
        <taxon>eudicotyledons</taxon>
        <taxon>Gunneridae</taxon>
        <taxon>Pentapetalae</taxon>
        <taxon>asterids</taxon>
        <taxon>lamiids</taxon>
        <taxon>Solanales</taxon>
        <taxon>Solanaceae</taxon>
        <taxon>Solanoideae</taxon>
        <taxon>Hyoscyameae</taxon>
        <taxon>Anisodus</taxon>
    </lineage>
</organism>
<reference evidence="3" key="1">
    <citation type="journal article" date="2023" name="Proc. Natl. Acad. Sci. U.S.A.">
        <title>Genomic and structural basis for evolution of tropane alkaloid biosynthesis.</title>
        <authorList>
            <person name="Wanga Y.-J."/>
            <person name="Taina T."/>
            <person name="Yua J.-Y."/>
            <person name="Lia J."/>
            <person name="Xua B."/>
            <person name="Chenc J."/>
            <person name="D'Auriad J.C."/>
            <person name="Huanga J.-P."/>
            <person name="Huanga S.-X."/>
        </authorList>
    </citation>
    <scope>NUCLEOTIDE SEQUENCE [LARGE SCALE GENOMIC DNA]</scope>
    <source>
        <strain evidence="3">cv. KIB-2019</strain>
    </source>
</reference>
<sequence>MGQYLSAVYPTLPNRYFLSLPVKQLCHTSGALALWVTNREKLRGFVENDLFPKWGVTYAASFYWLKVSFLHNCEAIFKVTASGMMTGELDLFHHRPYECLLLGYYDGKDTHSGNLTTLNPIPDNRVFISVPGDYSRKPPIGELLLDYMPGPTTWSPDNFPLVHELCNGPIHSASCTIVIACRQRVTDFKEVPDLLVHELGGSYDSLNIILNVIVNDLNQLLGRNTTSLKRVFRSFVAWLPGQLTGQRKSTMFK</sequence>
<comment type="similarity">
    <text evidence="1">Belongs to the MT-A70-like family.</text>
</comment>
<evidence type="ECO:0000256" key="1">
    <source>
        <dbReference type="PROSITE-ProRule" id="PRU00489"/>
    </source>
</evidence>
<gene>
    <name evidence="2" type="ORF">K7X08_014543</name>
</gene>
<protein>
    <submittedName>
        <fullName evidence="2">Uncharacterized protein</fullName>
    </submittedName>
</protein>
<dbReference type="OrthoDB" id="61116at2759"/>
<dbReference type="PANTHER" id="PTHR12829:SF4">
    <property type="entry name" value="N(6)-ADENINE-SPECIFIC METHYLTRANSFERASE METTL4"/>
    <property type="match status" value="1"/>
</dbReference>
<evidence type="ECO:0000313" key="3">
    <source>
        <dbReference type="Proteomes" id="UP001152561"/>
    </source>
</evidence>
<dbReference type="PROSITE" id="PS51143">
    <property type="entry name" value="MT_A70"/>
    <property type="match status" value="1"/>
</dbReference>
<proteinExistence type="inferred from homology"/>
<dbReference type="EMBL" id="JAJAGQ010000017">
    <property type="protein sequence ID" value="KAJ8538003.1"/>
    <property type="molecule type" value="Genomic_DNA"/>
</dbReference>
<dbReference type="PANTHER" id="PTHR12829">
    <property type="entry name" value="N6-ADENOSINE-METHYLTRANSFERASE"/>
    <property type="match status" value="1"/>
</dbReference>
<name>A0A9Q1LMC1_9SOLA</name>
<dbReference type="Pfam" id="PF05063">
    <property type="entry name" value="MT-A70"/>
    <property type="match status" value="1"/>
</dbReference>
<dbReference type="GO" id="GO:0005634">
    <property type="term" value="C:nucleus"/>
    <property type="evidence" value="ECO:0007669"/>
    <property type="project" value="TreeGrafter"/>
</dbReference>
<comment type="caution">
    <text evidence="2">The sequence shown here is derived from an EMBL/GenBank/DDBJ whole genome shotgun (WGS) entry which is preliminary data.</text>
</comment>
<keyword evidence="3" id="KW-1185">Reference proteome</keyword>
<dbReference type="AlphaFoldDB" id="A0A9Q1LMC1"/>